<protein>
    <recommendedName>
        <fullName evidence="7">Enoyl-CoA hydratase</fullName>
    </recommendedName>
</protein>
<dbReference type="GO" id="GO:0006635">
    <property type="term" value="P:fatty acid beta-oxidation"/>
    <property type="evidence" value="ECO:0007669"/>
    <property type="project" value="TreeGrafter"/>
</dbReference>
<feature type="domain" description="MaoC-like" evidence="3">
    <location>
        <begin position="152"/>
        <end position="246"/>
    </location>
</feature>
<reference evidence="5 6" key="1">
    <citation type="submission" date="2021-01" db="EMBL/GenBank/DDBJ databases">
        <title>Whole genome shotgun sequence of Planotetraspora kaengkrachanensis NBRC 104272.</title>
        <authorList>
            <person name="Komaki H."/>
            <person name="Tamura T."/>
        </authorList>
    </citation>
    <scope>NUCLEOTIDE SEQUENCE [LARGE SCALE GENOMIC DNA]</scope>
    <source>
        <strain evidence="5 6">NBRC 104272</strain>
    </source>
</reference>
<evidence type="ECO:0000313" key="6">
    <source>
        <dbReference type="Proteomes" id="UP000630097"/>
    </source>
</evidence>
<proteinExistence type="inferred from homology"/>
<dbReference type="Proteomes" id="UP000630097">
    <property type="component" value="Unassembled WGS sequence"/>
</dbReference>
<comment type="similarity">
    <text evidence="1">Belongs to the enoyl-CoA hydratase/isomerase family.</text>
</comment>
<dbReference type="SUPFAM" id="SSF54637">
    <property type="entry name" value="Thioesterase/thiol ester dehydrase-isomerase"/>
    <property type="match status" value="2"/>
</dbReference>
<evidence type="ECO:0000313" key="5">
    <source>
        <dbReference type="EMBL" id="GIG77838.1"/>
    </source>
</evidence>
<gene>
    <name evidence="5" type="ORF">Pka01_09650</name>
</gene>
<evidence type="ECO:0000259" key="3">
    <source>
        <dbReference type="Pfam" id="PF01575"/>
    </source>
</evidence>
<evidence type="ECO:0000259" key="4">
    <source>
        <dbReference type="Pfam" id="PF22622"/>
    </source>
</evidence>
<evidence type="ECO:0008006" key="7">
    <source>
        <dbReference type="Google" id="ProtNLM"/>
    </source>
</evidence>
<dbReference type="InterPro" id="IPR029069">
    <property type="entry name" value="HotDog_dom_sf"/>
</dbReference>
<sequence>MSGNGPGAGRWIGCDLGTHTAAYDERDVILYALAVGAAPTDLDLVFEKRLRVLPTFALTRAQWAPDALGSLGAFDVRTTMHASQRLRVLRPLPPAGEVTMSARVTHVWDKGSAAIFEVEVESEFSVATWSLFAPGLGGFGGERGPSASGRRQGPPGHESRLATRPDQPALYRLLGDRHAMHIDPEAAKAAGMPRPFMHGLCTLATVTLPLAEAAGAHPADLVELEGRFASPVFPGDLLDVRGWQQAGRGEDVLFEAAVNGTPVLTAGRAQFRVST</sequence>
<dbReference type="InterPro" id="IPR002539">
    <property type="entry name" value="MaoC-like_dom"/>
</dbReference>
<evidence type="ECO:0000256" key="2">
    <source>
        <dbReference type="SAM" id="MobiDB-lite"/>
    </source>
</evidence>
<feature type="region of interest" description="Disordered" evidence="2">
    <location>
        <begin position="141"/>
        <end position="165"/>
    </location>
</feature>
<dbReference type="Gene3D" id="3.10.129.10">
    <property type="entry name" value="Hotdog Thioesterase"/>
    <property type="match status" value="1"/>
</dbReference>
<dbReference type="Pfam" id="PF22622">
    <property type="entry name" value="MFE-2_hydrat-2_N"/>
    <property type="match status" value="1"/>
</dbReference>
<dbReference type="PANTHER" id="PTHR13078">
    <property type="entry name" value="PEROXISOMAL MULTIFUNCTIONAL ENZYME TYPE 2-RELATED"/>
    <property type="match status" value="1"/>
</dbReference>
<name>A0A8J3PRC7_9ACTN</name>
<organism evidence="5 6">
    <name type="scientific">Planotetraspora kaengkrachanensis</name>
    <dbReference type="NCBI Taxonomy" id="575193"/>
    <lineage>
        <taxon>Bacteria</taxon>
        <taxon>Bacillati</taxon>
        <taxon>Actinomycetota</taxon>
        <taxon>Actinomycetes</taxon>
        <taxon>Streptosporangiales</taxon>
        <taxon>Streptosporangiaceae</taxon>
        <taxon>Planotetraspora</taxon>
    </lineage>
</organism>
<dbReference type="GO" id="GO:0044594">
    <property type="term" value="F:17-beta-hydroxysteroid dehydrogenase (NAD+) activity"/>
    <property type="evidence" value="ECO:0007669"/>
    <property type="project" value="TreeGrafter"/>
</dbReference>
<evidence type="ECO:0000256" key="1">
    <source>
        <dbReference type="ARBA" id="ARBA00005254"/>
    </source>
</evidence>
<dbReference type="PANTHER" id="PTHR13078:SF56">
    <property type="entry name" value="PEROXISOMAL MULTIFUNCTIONAL ENZYME TYPE 2"/>
    <property type="match status" value="1"/>
</dbReference>
<dbReference type="InterPro" id="IPR054357">
    <property type="entry name" value="MFE-2_N"/>
</dbReference>
<dbReference type="RefSeq" id="WP_203881358.1">
    <property type="nucleotide sequence ID" value="NZ_BAABHH010000003.1"/>
</dbReference>
<dbReference type="EMBL" id="BONV01000003">
    <property type="protein sequence ID" value="GIG77838.1"/>
    <property type="molecule type" value="Genomic_DNA"/>
</dbReference>
<dbReference type="GO" id="GO:0004300">
    <property type="term" value="F:enoyl-CoA hydratase activity"/>
    <property type="evidence" value="ECO:0007669"/>
    <property type="project" value="TreeGrafter"/>
</dbReference>
<dbReference type="Pfam" id="PF01575">
    <property type="entry name" value="MaoC_dehydratas"/>
    <property type="match status" value="1"/>
</dbReference>
<feature type="domain" description="Peroxisomal multifunctional enzyme type 2-like N-terminal" evidence="4">
    <location>
        <begin position="23"/>
        <end position="122"/>
    </location>
</feature>
<dbReference type="GO" id="GO:0003857">
    <property type="term" value="F:(3S)-3-hydroxyacyl-CoA dehydrogenase (NAD+) activity"/>
    <property type="evidence" value="ECO:0007669"/>
    <property type="project" value="TreeGrafter"/>
</dbReference>
<dbReference type="AlphaFoldDB" id="A0A8J3PRC7"/>
<accession>A0A8J3PRC7</accession>
<keyword evidence="6" id="KW-1185">Reference proteome</keyword>
<comment type="caution">
    <text evidence="5">The sequence shown here is derived from an EMBL/GenBank/DDBJ whole genome shotgun (WGS) entry which is preliminary data.</text>
</comment>